<dbReference type="PANTHER" id="PTHR48111:SF1">
    <property type="entry name" value="TWO-COMPONENT RESPONSE REGULATOR ORR33"/>
    <property type="match status" value="1"/>
</dbReference>
<dbReference type="Pfam" id="PF00486">
    <property type="entry name" value="Trans_reg_C"/>
    <property type="match status" value="1"/>
</dbReference>
<name>A0A3Q9IU06_9BACT</name>
<feature type="domain" description="Response regulatory" evidence="7">
    <location>
        <begin position="16"/>
        <end position="130"/>
    </location>
</feature>
<dbReference type="GO" id="GO:0005829">
    <property type="term" value="C:cytosol"/>
    <property type="evidence" value="ECO:0007669"/>
    <property type="project" value="TreeGrafter"/>
</dbReference>
<evidence type="ECO:0000313" key="8">
    <source>
        <dbReference type="EMBL" id="AZS29969.1"/>
    </source>
</evidence>
<keyword evidence="4 8" id="KW-0238">DNA-binding</keyword>
<dbReference type="SUPFAM" id="SSF52172">
    <property type="entry name" value="CheY-like"/>
    <property type="match status" value="1"/>
</dbReference>
<evidence type="ECO:0000256" key="4">
    <source>
        <dbReference type="ARBA" id="ARBA00023125"/>
    </source>
</evidence>
<feature type="modified residue" description="4-aspartylphosphate" evidence="6">
    <location>
        <position position="65"/>
    </location>
</feature>
<dbReference type="Proteomes" id="UP000270673">
    <property type="component" value="Chromosome"/>
</dbReference>
<dbReference type="InterPro" id="IPR036388">
    <property type="entry name" value="WH-like_DNA-bd_sf"/>
</dbReference>
<evidence type="ECO:0000256" key="3">
    <source>
        <dbReference type="ARBA" id="ARBA00023015"/>
    </source>
</evidence>
<dbReference type="InterPro" id="IPR039420">
    <property type="entry name" value="WalR-like"/>
</dbReference>
<reference evidence="8 9" key="1">
    <citation type="submission" date="2018-10" db="EMBL/GenBank/DDBJ databases">
        <title>Butyricimonas faecalis sp. nov., isolated from human faeces and emended description of the genus Butyricimonas.</title>
        <authorList>
            <person name="Le Roy T."/>
            <person name="Van der Smissen P."/>
            <person name="Paquot A."/>
            <person name="Delzenne N."/>
            <person name="Muccioli G."/>
            <person name="Collet J.-F."/>
            <person name="Cani P.D."/>
        </authorList>
    </citation>
    <scope>NUCLEOTIDE SEQUENCE [LARGE SCALE GENOMIC DNA]</scope>
    <source>
        <strain evidence="8 9">H184</strain>
    </source>
</reference>
<evidence type="ECO:0000313" key="9">
    <source>
        <dbReference type="Proteomes" id="UP000270673"/>
    </source>
</evidence>
<gene>
    <name evidence="8" type="ORF">D8S85_10710</name>
</gene>
<dbReference type="PANTHER" id="PTHR48111">
    <property type="entry name" value="REGULATOR OF RPOS"/>
    <property type="match status" value="1"/>
</dbReference>
<dbReference type="InterPro" id="IPR011006">
    <property type="entry name" value="CheY-like_superfamily"/>
</dbReference>
<keyword evidence="1 6" id="KW-0597">Phosphoprotein</keyword>
<dbReference type="CDD" id="cd00156">
    <property type="entry name" value="REC"/>
    <property type="match status" value="1"/>
</dbReference>
<dbReference type="Pfam" id="PF00072">
    <property type="entry name" value="Response_reg"/>
    <property type="match status" value="1"/>
</dbReference>
<dbReference type="GO" id="GO:0000156">
    <property type="term" value="F:phosphorelay response regulator activity"/>
    <property type="evidence" value="ECO:0007669"/>
    <property type="project" value="TreeGrafter"/>
</dbReference>
<evidence type="ECO:0000256" key="5">
    <source>
        <dbReference type="ARBA" id="ARBA00023163"/>
    </source>
</evidence>
<dbReference type="EMBL" id="CP032819">
    <property type="protein sequence ID" value="AZS29969.1"/>
    <property type="molecule type" value="Genomic_DNA"/>
</dbReference>
<dbReference type="InterPro" id="IPR001867">
    <property type="entry name" value="OmpR/PhoB-type_DNA-bd"/>
</dbReference>
<dbReference type="GO" id="GO:0032993">
    <property type="term" value="C:protein-DNA complex"/>
    <property type="evidence" value="ECO:0007669"/>
    <property type="project" value="TreeGrafter"/>
</dbReference>
<evidence type="ECO:0000259" key="7">
    <source>
        <dbReference type="PROSITE" id="PS50110"/>
    </source>
</evidence>
<evidence type="ECO:0000256" key="6">
    <source>
        <dbReference type="PROSITE-ProRule" id="PRU00169"/>
    </source>
</evidence>
<dbReference type="OrthoDB" id="7631574at2"/>
<evidence type="ECO:0000256" key="2">
    <source>
        <dbReference type="ARBA" id="ARBA00023012"/>
    </source>
</evidence>
<evidence type="ECO:0000256" key="1">
    <source>
        <dbReference type="ARBA" id="ARBA00022553"/>
    </source>
</evidence>
<protein>
    <submittedName>
        <fullName evidence="8">DNA-binding response regulator</fullName>
    </submittedName>
</protein>
<dbReference type="GO" id="GO:0000976">
    <property type="term" value="F:transcription cis-regulatory region binding"/>
    <property type="evidence" value="ECO:0007669"/>
    <property type="project" value="TreeGrafter"/>
</dbReference>
<dbReference type="GO" id="GO:0006355">
    <property type="term" value="P:regulation of DNA-templated transcription"/>
    <property type="evidence" value="ECO:0007669"/>
    <property type="project" value="InterPro"/>
</dbReference>
<accession>A0A3Q9IU06</accession>
<dbReference type="AlphaFoldDB" id="A0A3Q9IU06"/>
<proteinExistence type="predicted"/>
<keyword evidence="3" id="KW-0805">Transcription regulation</keyword>
<dbReference type="SMART" id="SM00448">
    <property type="entry name" value="REC"/>
    <property type="match status" value="1"/>
</dbReference>
<dbReference type="KEGG" id="buy:D8S85_10710"/>
<keyword evidence="2" id="KW-0902">Two-component regulatory system</keyword>
<dbReference type="Gene3D" id="1.10.10.10">
    <property type="entry name" value="Winged helix-like DNA-binding domain superfamily/Winged helix DNA-binding domain"/>
    <property type="match status" value="1"/>
</dbReference>
<organism evidence="8 9">
    <name type="scientific">Butyricimonas faecalis</name>
    <dbReference type="NCBI Taxonomy" id="2093856"/>
    <lineage>
        <taxon>Bacteria</taxon>
        <taxon>Pseudomonadati</taxon>
        <taxon>Bacteroidota</taxon>
        <taxon>Bacteroidia</taxon>
        <taxon>Bacteroidales</taxon>
        <taxon>Odoribacteraceae</taxon>
        <taxon>Butyricimonas</taxon>
    </lineage>
</organism>
<dbReference type="PROSITE" id="PS50110">
    <property type="entry name" value="RESPONSE_REGULATORY"/>
    <property type="match status" value="1"/>
</dbReference>
<keyword evidence="9" id="KW-1185">Reference proteome</keyword>
<dbReference type="InterPro" id="IPR001789">
    <property type="entry name" value="Sig_transdc_resp-reg_receiver"/>
</dbReference>
<keyword evidence="5" id="KW-0804">Transcription</keyword>
<sequence>MSKTNINTKNMDTTIRILYAEDDADGAKLTKMILEKENFEVEIVLNGAKAWDAYKKQKPDILLVDLDMPKIDGLELTRMIRENDRQTHIIVYTSHGEPAKEIAVLDAGADEFIPKGSPEVLIAHMKRLRDRIKGCMNIPHLYQLSKHTTYNSITREVTIDGITKRLPKNEGRFLQLLCAKNHEIADKSYLIIGTWGKADKNKEPEVKKYISRLRGYLKADPSLQIDHEGDGYILICLAD</sequence>
<dbReference type="Gene3D" id="3.40.50.2300">
    <property type="match status" value="1"/>
</dbReference>